<feature type="domain" description="GFO/IDH/MocA-like oxidoreductase" evidence="4">
    <location>
        <begin position="154"/>
        <end position="269"/>
    </location>
</feature>
<dbReference type="SUPFAM" id="SSF51735">
    <property type="entry name" value="NAD(P)-binding Rossmann-fold domains"/>
    <property type="match status" value="1"/>
</dbReference>
<dbReference type="InterPro" id="IPR000683">
    <property type="entry name" value="Gfo/Idh/MocA-like_OxRdtase_N"/>
</dbReference>
<keyword evidence="6" id="KW-1185">Reference proteome</keyword>
<dbReference type="PANTHER" id="PTHR42840">
    <property type="entry name" value="NAD(P)-BINDING ROSSMANN-FOLD SUPERFAMILY PROTEIN-RELATED"/>
    <property type="match status" value="1"/>
</dbReference>
<comment type="similarity">
    <text evidence="1">Belongs to the Gfo/Idh/MocA family.</text>
</comment>
<protein>
    <submittedName>
        <fullName evidence="5">Uncharacterized protein</fullName>
    </submittedName>
</protein>
<name>A0A9P5HF84_9HYPO</name>
<organism evidence="5 6">
    <name type="scientific">Cylindrodendrum hubeiense</name>
    <dbReference type="NCBI Taxonomy" id="595255"/>
    <lineage>
        <taxon>Eukaryota</taxon>
        <taxon>Fungi</taxon>
        <taxon>Dikarya</taxon>
        <taxon>Ascomycota</taxon>
        <taxon>Pezizomycotina</taxon>
        <taxon>Sordariomycetes</taxon>
        <taxon>Hypocreomycetidae</taxon>
        <taxon>Hypocreales</taxon>
        <taxon>Nectriaceae</taxon>
        <taxon>Cylindrodendrum</taxon>
    </lineage>
</organism>
<evidence type="ECO:0000313" key="6">
    <source>
        <dbReference type="Proteomes" id="UP000722485"/>
    </source>
</evidence>
<reference evidence="5" key="1">
    <citation type="submission" date="2020-03" db="EMBL/GenBank/DDBJ databases">
        <title>Draft Genome Sequence of Cylindrodendrum hubeiense.</title>
        <authorList>
            <person name="Buettner E."/>
            <person name="Kellner H."/>
        </authorList>
    </citation>
    <scope>NUCLEOTIDE SEQUENCE</scope>
    <source>
        <strain evidence="5">IHI 201604</strain>
    </source>
</reference>
<sequence length="350" mass="38797">MKRAPGVREIPDLDSPEFQHGDTQPAVQSAKDLVLVAVFSRTLKSAKAIADAVPNVVDLYSEDSDKGYDELLKRSDVDAIIMSLPIKNQVAYIRSALLAGKHVLSEKPVCENIQDAEDMIKWYRSEIKGPSWSIAENWRFLKSYEYAREEIKSMGRILGFQGRQHALVEQTGKFYQTEWRKNPTHQGGYLLDGGVHYMAGLRQLLESQPGNHIVRLSAFTNQLREYLPPADTINAVLKTKSGITGTFQLSVGTSLREDSWTVSCEGGWITVEDSELTICRDGVVTKKTVQNERTGVPPEVRAWGEGLAAGKAPKEQEPEAALADLELIELMLRSGESGGAPMDCVHQEVI</sequence>
<comment type="caution">
    <text evidence="5">The sequence shown here is derived from an EMBL/GenBank/DDBJ whole genome shotgun (WGS) entry which is preliminary data.</text>
</comment>
<dbReference type="GO" id="GO:0005737">
    <property type="term" value="C:cytoplasm"/>
    <property type="evidence" value="ECO:0007669"/>
    <property type="project" value="TreeGrafter"/>
</dbReference>
<dbReference type="SUPFAM" id="SSF55347">
    <property type="entry name" value="Glyceraldehyde-3-phosphate dehydrogenase-like, C-terminal domain"/>
    <property type="match status" value="1"/>
</dbReference>
<accession>A0A9P5HF84</accession>
<evidence type="ECO:0000256" key="1">
    <source>
        <dbReference type="ARBA" id="ARBA00010928"/>
    </source>
</evidence>
<dbReference type="Gene3D" id="3.40.50.720">
    <property type="entry name" value="NAD(P)-binding Rossmann-like Domain"/>
    <property type="match status" value="1"/>
</dbReference>
<gene>
    <name evidence="5" type="ORF">G7Z17_g3743</name>
</gene>
<evidence type="ECO:0000259" key="3">
    <source>
        <dbReference type="Pfam" id="PF01408"/>
    </source>
</evidence>
<dbReference type="GO" id="GO:0006740">
    <property type="term" value="P:NADPH regeneration"/>
    <property type="evidence" value="ECO:0007669"/>
    <property type="project" value="TreeGrafter"/>
</dbReference>
<proteinExistence type="inferred from homology"/>
<dbReference type="Pfam" id="PF22725">
    <property type="entry name" value="GFO_IDH_MocA_C3"/>
    <property type="match status" value="1"/>
</dbReference>
<evidence type="ECO:0000259" key="4">
    <source>
        <dbReference type="Pfam" id="PF22725"/>
    </source>
</evidence>
<evidence type="ECO:0000256" key="2">
    <source>
        <dbReference type="SAM" id="MobiDB-lite"/>
    </source>
</evidence>
<dbReference type="PANTHER" id="PTHR42840:SF5">
    <property type="entry name" value="NAD(P)-BINDING ROSSMANN-FOLD SUPERFAMILY PROTEIN"/>
    <property type="match status" value="1"/>
</dbReference>
<dbReference type="EMBL" id="JAANBB010000048">
    <property type="protein sequence ID" value="KAF7553255.1"/>
    <property type="molecule type" value="Genomic_DNA"/>
</dbReference>
<dbReference type="OrthoDB" id="64915at2759"/>
<dbReference type="InterPro" id="IPR036291">
    <property type="entry name" value="NAD(P)-bd_dom_sf"/>
</dbReference>
<dbReference type="InterPro" id="IPR055170">
    <property type="entry name" value="GFO_IDH_MocA-like_dom"/>
</dbReference>
<dbReference type="Pfam" id="PF01408">
    <property type="entry name" value="GFO_IDH_MocA"/>
    <property type="match status" value="1"/>
</dbReference>
<dbReference type="Proteomes" id="UP000722485">
    <property type="component" value="Unassembled WGS sequence"/>
</dbReference>
<dbReference type="GO" id="GO:0000166">
    <property type="term" value="F:nucleotide binding"/>
    <property type="evidence" value="ECO:0007669"/>
    <property type="project" value="InterPro"/>
</dbReference>
<evidence type="ECO:0000313" key="5">
    <source>
        <dbReference type="EMBL" id="KAF7553255.1"/>
    </source>
</evidence>
<dbReference type="GO" id="GO:0016491">
    <property type="term" value="F:oxidoreductase activity"/>
    <property type="evidence" value="ECO:0007669"/>
    <property type="project" value="TreeGrafter"/>
</dbReference>
<feature type="region of interest" description="Disordered" evidence="2">
    <location>
        <begin position="1"/>
        <end position="24"/>
    </location>
</feature>
<dbReference type="Gene3D" id="3.30.360.10">
    <property type="entry name" value="Dihydrodipicolinate Reductase, domain 2"/>
    <property type="match status" value="1"/>
</dbReference>
<feature type="domain" description="Gfo/Idh/MocA-like oxidoreductase N-terminal" evidence="3">
    <location>
        <begin position="24"/>
        <end position="124"/>
    </location>
</feature>
<dbReference type="AlphaFoldDB" id="A0A9P5HF84"/>